<dbReference type="InterPro" id="IPR051455">
    <property type="entry name" value="Bact_solute-bind_prot3"/>
</dbReference>
<dbReference type="GO" id="GO:0005576">
    <property type="term" value="C:extracellular region"/>
    <property type="evidence" value="ECO:0007669"/>
    <property type="project" value="TreeGrafter"/>
</dbReference>
<evidence type="ECO:0000256" key="1">
    <source>
        <dbReference type="ARBA" id="ARBA00010333"/>
    </source>
</evidence>
<accession>A0A381C3L5</accession>
<dbReference type="AlphaFoldDB" id="A0A381C3L5"/>
<evidence type="ECO:0000313" key="7">
    <source>
        <dbReference type="Proteomes" id="UP000255528"/>
    </source>
</evidence>
<evidence type="ECO:0000256" key="2">
    <source>
        <dbReference type="ARBA" id="ARBA00022448"/>
    </source>
</evidence>
<gene>
    <name evidence="6" type="primary">gltI_1</name>
    <name evidence="6" type="ORF">NCTC12119_00836</name>
</gene>
<dbReference type="Gene3D" id="3.40.190.10">
    <property type="entry name" value="Periplasmic binding protein-like II"/>
    <property type="match status" value="2"/>
</dbReference>
<dbReference type="PANTHER" id="PTHR30085">
    <property type="entry name" value="AMINO ACID ABC TRANSPORTER PERMEASE"/>
    <property type="match status" value="1"/>
</dbReference>
<dbReference type="EMBL" id="UIGI01000001">
    <property type="protein sequence ID" value="SUW62407.1"/>
    <property type="molecule type" value="Genomic_DNA"/>
</dbReference>
<evidence type="ECO:0000313" key="6">
    <source>
        <dbReference type="EMBL" id="SUW62407.1"/>
    </source>
</evidence>
<organism evidence="6 7">
    <name type="scientific">Buttiauxella agrestis</name>
    <dbReference type="NCBI Taxonomy" id="82977"/>
    <lineage>
        <taxon>Bacteria</taxon>
        <taxon>Pseudomonadati</taxon>
        <taxon>Pseudomonadota</taxon>
        <taxon>Gammaproteobacteria</taxon>
        <taxon>Enterobacterales</taxon>
        <taxon>Enterobacteriaceae</taxon>
        <taxon>Buttiauxella</taxon>
    </lineage>
</organism>
<feature type="domain" description="Solute-binding protein family 3/N-terminal" evidence="5">
    <location>
        <begin position="49"/>
        <end position="281"/>
    </location>
</feature>
<dbReference type="SMART" id="SM00062">
    <property type="entry name" value="PBPb"/>
    <property type="match status" value="1"/>
</dbReference>
<evidence type="ECO:0000259" key="5">
    <source>
        <dbReference type="SMART" id="SM00062"/>
    </source>
</evidence>
<feature type="chain" id="PRO_5016846887" evidence="4">
    <location>
        <begin position="35"/>
        <end position="290"/>
    </location>
</feature>
<proteinExistence type="inferred from homology"/>
<dbReference type="Pfam" id="PF00497">
    <property type="entry name" value="SBP_bac_3"/>
    <property type="match status" value="1"/>
</dbReference>
<feature type="signal peptide" evidence="4">
    <location>
        <begin position="1"/>
        <end position="34"/>
    </location>
</feature>
<dbReference type="GO" id="GO:0006865">
    <property type="term" value="P:amino acid transport"/>
    <property type="evidence" value="ECO:0007669"/>
    <property type="project" value="TreeGrafter"/>
</dbReference>
<dbReference type="PANTHER" id="PTHR30085:SF2">
    <property type="entry name" value="GLUTAMATE_ASPARTATE IMPORT SOLUTE-BINDING PROTEIN"/>
    <property type="match status" value="1"/>
</dbReference>
<keyword evidence="3 4" id="KW-0732">Signal</keyword>
<dbReference type="GO" id="GO:0030288">
    <property type="term" value="C:outer membrane-bounded periplasmic space"/>
    <property type="evidence" value="ECO:0007669"/>
    <property type="project" value="TreeGrafter"/>
</dbReference>
<evidence type="ECO:0000256" key="4">
    <source>
        <dbReference type="SAM" id="SignalP"/>
    </source>
</evidence>
<comment type="similarity">
    <text evidence="1">Belongs to the bacterial solute-binding protein 3 family.</text>
</comment>
<sequence>MRTNMKKSFNTGLKVILRALALLPLIMAPNYLRADGTSATLDNIKESNALNIGYRQLEPFSFRDVDGKVTGYTISLCNMIADELRISLGKKNLAVHYIPTLFTERVNSLNAGKIDLDCSVNTDAPERKKSVSFSVDYFVAHMRIISLRQNNIHTLEDLKGRTVSVPRGSKDLLEFNRVNREKHLSISIITSDTVQDAFDMMAQKRTAAIILDDILAYPIINQNEHPEDFSVSQDVVGEKMKYAIMMRKEDPQFVAFVDKTLGRIFESPVNTQLTHKWLTQKVMPKNLQRN</sequence>
<dbReference type="SUPFAM" id="SSF53850">
    <property type="entry name" value="Periplasmic binding protein-like II"/>
    <property type="match status" value="1"/>
</dbReference>
<reference evidence="6 7" key="1">
    <citation type="submission" date="2018-06" db="EMBL/GenBank/DDBJ databases">
        <authorList>
            <consortium name="Pathogen Informatics"/>
            <person name="Doyle S."/>
        </authorList>
    </citation>
    <scope>NUCLEOTIDE SEQUENCE [LARGE SCALE GENOMIC DNA]</scope>
    <source>
        <strain evidence="6 7">NCTC12119</strain>
    </source>
</reference>
<evidence type="ECO:0000256" key="3">
    <source>
        <dbReference type="ARBA" id="ARBA00022729"/>
    </source>
</evidence>
<keyword evidence="2" id="KW-0813">Transport</keyword>
<dbReference type="Proteomes" id="UP000255528">
    <property type="component" value="Unassembled WGS sequence"/>
</dbReference>
<name>A0A381C3L5_9ENTR</name>
<protein>
    <submittedName>
        <fullName evidence="6">Glutamate/aspartate periplasmic-binding protein</fullName>
    </submittedName>
</protein>
<dbReference type="InterPro" id="IPR001638">
    <property type="entry name" value="Solute-binding_3/MltF_N"/>
</dbReference>